<feature type="compositionally biased region" description="Low complexity" evidence="5">
    <location>
        <begin position="471"/>
        <end position="487"/>
    </location>
</feature>
<dbReference type="InParanoid" id="A0A163JQ27"/>
<dbReference type="CDD" id="cd16464">
    <property type="entry name" value="RING-H2_Pirh2-like"/>
    <property type="match status" value="1"/>
</dbReference>
<reference evidence="9" key="1">
    <citation type="submission" date="2016-04" db="EMBL/GenBank/DDBJ databases">
        <authorList>
            <person name="Evans L.H."/>
            <person name="Alamgir A."/>
            <person name="Owens N."/>
            <person name="Weber N.D."/>
            <person name="Virtaneva K."/>
            <person name="Barbian K."/>
            <person name="Babar A."/>
            <person name="Rosenke K."/>
        </authorList>
    </citation>
    <scope>NUCLEOTIDE SEQUENCE [LARGE SCALE GENOMIC DNA]</scope>
    <source>
        <strain evidence="9">CBS 101.48</strain>
    </source>
</reference>
<evidence type="ECO:0000259" key="7">
    <source>
        <dbReference type="PROSITE" id="PS51266"/>
    </source>
</evidence>
<dbReference type="GO" id="GO:0008270">
    <property type="term" value="F:zinc ion binding"/>
    <property type="evidence" value="ECO:0007669"/>
    <property type="project" value="UniProtKB-KW"/>
</dbReference>
<evidence type="ECO:0000256" key="3">
    <source>
        <dbReference type="ARBA" id="ARBA00022833"/>
    </source>
</evidence>
<dbReference type="GO" id="GO:0006511">
    <property type="term" value="P:ubiquitin-dependent protein catabolic process"/>
    <property type="evidence" value="ECO:0007669"/>
    <property type="project" value="TreeGrafter"/>
</dbReference>
<dbReference type="Pfam" id="PF05495">
    <property type="entry name" value="zf-CHY"/>
    <property type="match status" value="1"/>
</dbReference>
<dbReference type="InterPro" id="IPR037274">
    <property type="entry name" value="Znf_CHY_sf"/>
</dbReference>
<keyword evidence="2 4" id="KW-0863">Zinc-finger</keyword>
<dbReference type="SUPFAM" id="SSF161245">
    <property type="entry name" value="Zinc hairpin stack"/>
    <property type="match status" value="1"/>
</dbReference>
<keyword evidence="3" id="KW-0862">Zinc</keyword>
<dbReference type="Gene3D" id="3.30.40.10">
    <property type="entry name" value="Zinc/RING finger domain, C3HC4 (zinc finger)"/>
    <property type="match status" value="1"/>
</dbReference>
<dbReference type="InterPro" id="IPR008913">
    <property type="entry name" value="Znf_CHY"/>
</dbReference>
<dbReference type="GO" id="GO:0061630">
    <property type="term" value="F:ubiquitin protein ligase activity"/>
    <property type="evidence" value="ECO:0007669"/>
    <property type="project" value="TreeGrafter"/>
</dbReference>
<dbReference type="STRING" id="4829.A0A163JQ27"/>
<dbReference type="InterPro" id="IPR013083">
    <property type="entry name" value="Znf_RING/FYVE/PHD"/>
</dbReference>
<dbReference type="GO" id="GO:0005634">
    <property type="term" value="C:nucleus"/>
    <property type="evidence" value="ECO:0007669"/>
    <property type="project" value="TreeGrafter"/>
</dbReference>
<name>A0A163JQ27_ABSGL</name>
<evidence type="ECO:0008006" key="11">
    <source>
        <dbReference type="Google" id="ProtNLM"/>
    </source>
</evidence>
<dbReference type="Pfam" id="PF13639">
    <property type="entry name" value="zf-RING_2"/>
    <property type="match status" value="1"/>
</dbReference>
<dbReference type="EMBL" id="LT553497">
    <property type="protein sequence ID" value="SAM01013.1"/>
    <property type="molecule type" value="Genomic_DNA"/>
</dbReference>
<evidence type="ECO:0000259" key="6">
    <source>
        <dbReference type="PROSITE" id="PS50089"/>
    </source>
</evidence>
<dbReference type="PROSITE" id="PS50089">
    <property type="entry name" value="ZF_RING_2"/>
    <property type="match status" value="1"/>
</dbReference>
<evidence type="ECO:0000256" key="2">
    <source>
        <dbReference type="ARBA" id="ARBA00022771"/>
    </source>
</evidence>
<dbReference type="Pfam" id="PF14599">
    <property type="entry name" value="zinc_ribbon_6"/>
    <property type="match status" value="1"/>
</dbReference>
<feature type="region of interest" description="Disordered" evidence="5">
    <location>
        <begin position="425"/>
        <end position="508"/>
    </location>
</feature>
<dbReference type="GO" id="GO:0016567">
    <property type="term" value="P:protein ubiquitination"/>
    <property type="evidence" value="ECO:0007669"/>
    <property type="project" value="TreeGrafter"/>
</dbReference>
<dbReference type="InterPro" id="IPR001841">
    <property type="entry name" value="Znf_RING"/>
</dbReference>
<dbReference type="PROSITE" id="PS51270">
    <property type="entry name" value="ZF_CTCHY"/>
    <property type="match status" value="1"/>
</dbReference>
<feature type="compositionally biased region" description="Polar residues" evidence="5">
    <location>
        <begin position="488"/>
        <end position="508"/>
    </location>
</feature>
<feature type="compositionally biased region" description="Low complexity" evidence="5">
    <location>
        <begin position="428"/>
        <end position="456"/>
    </location>
</feature>
<dbReference type="PANTHER" id="PTHR21319">
    <property type="entry name" value="RING FINGER AND CHY ZINC FINGER DOMAIN-CONTAINING PROTEIN 1"/>
    <property type="match status" value="1"/>
</dbReference>
<dbReference type="AlphaFoldDB" id="A0A163JQ27"/>
<feature type="domain" description="RING-type" evidence="6">
    <location>
        <begin position="313"/>
        <end position="354"/>
    </location>
</feature>
<accession>A0A163JQ27</accession>
<dbReference type="InterPro" id="IPR037275">
    <property type="entry name" value="Znf_CTCHY_sf"/>
</dbReference>
<evidence type="ECO:0000259" key="8">
    <source>
        <dbReference type="PROSITE" id="PS51270"/>
    </source>
</evidence>
<gene>
    <name evidence="9" type="primary">ABSGL_06749.1 scaffold 8661</name>
</gene>
<dbReference type="SUPFAM" id="SSF57850">
    <property type="entry name" value="RING/U-box"/>
    <property type="match status" value="1"/>
</dbReference>
<dbReference type="Gene3D" id="2.20.28.10">
    <property type="match status" value="1"/>
</dbReference>
<evidence type="ECO:0000256" key="4">
    <source>
        <dbReference type="PROSITE-ProRule" id="PRU00601"/>
    </source>
</evidence>
<dbReference type="PROSITE" id="PS51266">
    <property type="entry name" value="ZF_CHY"/>
    <property type="match status" value="1"/>
</dbReference>
<keyword evidence="10" id="KW-1185">Reference proteome</keyword>
<feature type="domain" description="CHY-type" evidence="7">
    <location>
        <begin position="177"/>
        <end position="244"/>
    </location>
</feature>
<dbReference type="OrthoDB" id="411372at2759"/>
<dbReference type="InterPro" id="IPR017921">
    <property type="entry name" value="Znf_CTCHY"/>
</dbReference>
<keyword evidence="1" id="KW-0479">Metal-binding</keyword>
<evidence type="ECO:0000256" key="5">
    <source>
        <dbReference type="SAM" id="MobiDB-lite"/>
    </source>
</evidence>
<dbReference type="Proteomes" id="UP000078561">
    <property type="component" value="Unassembled WGS sequence"/>
</dbReference>
<evidence type="ECO:0000313" key="10">
    <source>
        <dbReference type="Proteomes" id="UP000078561"/>
    </source>
</evidence>
<dbReference type="SMART" id="SM00184">
    <property type="entry name" value="RING"/>
    <property type="match status" value="1"/>
</dbReference>
<protein>
    <recommendedName>
        <fullName evidence="11">Zf-CHY-domain-containing protein</fullName>
    </recommendedName>
</protein>
<dbReference type="InterPro" id="IPR039512">
    <property type="entry name" value="RCHY1_zinc-ribbon"/>
</dbReference>
<evidence type="ECO:0000256" key="1">
    <source>
        <dbReference type="ARBA" id="ARBA00022723"/>
    </source>
</evidence>
<feature type="compositionally biased region" description="Polar residues" evidence="5">
    <location>
        <begin position="1"/>
        <end position="56"/>
    </location>
</feature>
<organism evidence="9">
    <name type="scientific">Absidia glauca</name>
    <name type="common">Pin mould</name>
    <dbReference type="NCBI Taxonomy" id="4829"/>
    <lineage>
        <taxon>Eukaryota</taxon>
        <taxon>Fungi</taxon>
        <taxon>Fungi incertae sedis</taxon>
        <taxon>Mucoromycota</taxon>
        <taxon>Mucoromycotina</taxon>
        <taxon>Mucoromycetes</taxon>
        <taxon>Mucorales</taxon>
        <taxon>Cunninghamellaceae</taxon>
        <taxon>Absidia</taxon>
    </lineage>
</organism>
<evidence type="ECO:0000313" key="9">
    <source>
        <dbReference type="EMBL" id="SAM01013.1"/>
    </source>
</evidence>
<feature type="compositionally biased region" description="Low complexity" evidence="5">
    <location>
        <begin position="82"/>
        <end position="92"/>
    </location>
</feature>
<feature type="region of interest" description="Disordered" evidence="5">
    <location>
        <begin position="1"/>
        <end position="114"/>
    </location>
</feature>
<sequence>MNPSTPDNNINDTTVPSPFTHSTLGSTYSEESPSDLTQQATDGGSDQMELTGQDASNWWHDDTQLRRPVSPSSLPHPPPPTAATTTPSTPTTINLSSIQGDDTNEPQPSSEAENELRRKILDIQKDSSIPAKDKARQIQQLMWQGVRTVPANQASSATSTTSEHLITEGATVSYQDEKEGIMGCQHYQRKCKLQAFCCSKIYSCRFCHDEASDHAIVRTDTKNMFCMLCKTLQPAAQVCGGCNQEVARYYCDKCKLWDDDPAKSIYHCDDCGICRQGKGLGDDFFHCEKCNICMSISMQDKHRCIERNLESDCPICGEYMFTSTTTVIFMPCGHCIHKHCYTEYIQTSYQCPTCLKSLGDMSDYFARLDWELERQSMPAEYAKYISHVFCNDCEMRSPAKYHFFYHKCAHCSSYNTTVLRTENTEKNTTASPTEEATTTESPLSSSTETTSATPLSQHPSSPPRSDSTGYETSLDQQQQDQSLESTSAQRTNRSMDGNTQSSSSRHLG</sequence>
<feature type="compositionally biased region" description="Polar residues" evidence="5">
    <location>
        <begin position="93"/>
        <end position="111"/>
    </location>
</feature>
<dbReference type="PANTHER" id="PTHR21319:SF0">
    <property type="entry name" value="AND RING FINGER DOMAIN PROTEIN, PUTATIVE (AFU_ORTHOLOGUE AFUA_1G08900)-RELATED"/>
    <property type="match status" value="1"/>
</dbReference>
<dbReference type="SUPFAM" id="SSF161219">
    <property type="entry name" value="CHY zinc finger-like"/>
    <property type="match status" value="1"/>
</dbReference>
<proteinExistence type="predicted"/>
<feature type="domain" description="CTCHY-type" evidence="8">
    <location>
        <begin position="246"/>
        <end position="312"/>
    </location>
</feature>
<feature type="compositionally biased region" description="Polar residues" evidence="5">
    <location>
        <begin position="457"/>
        <end position="470"/>
    </location>
</feature>
<dbReference type="FunCoup" id="A0A163JQ27">
    <property type="interactions" value="528"/>
</dbReference>